<evidence type="ECO:0000313" key="1">
    <source>
        <dbReference type="EMBL" id="AWY08549.1"/>
    </source>
</evidence>
<protein>
    <submittedName>
        <fullName evidence="1">Uncharacterized protein</fullName>
    </submittedName>
</protein>
<keyword evidence="2" id="KW-1185">Reference proteome</keyword>
<sequence>MIELRLELDAALIRDLLDYADLNGLSPTDAVLHMMRQSLVKSDSTKTLSEETRDSYIGKMLAYTPSLRQELQCSAIFQRATGIEWKDLNANDRKSLGRQFRKAVLGGSAAWSPITGRTQNGHALYEHRKTNTDLPS</sequence>
<evidence type="ECO:0000313" key="2">
    <source>
        <dbReference type="Proteomes" id="UP000251795"/>
    </source>
</evidence>
<gene>
    <name evidence="1" type="ORF">Alexandra_293</name>
</gene>
<name>A0A2Z4QET0_9CAUD</name>
<accession>A0A2Z4QET0</accession>
<dbReference type="EMBL" id="MH248138">
    <property type="protein sequence ID" value="AWY08549.1"/>
    <property type="molecule type" value="Genomic_DNA"/>
</dbReference>
<reference evidence="1 2" key="1">
    <citation type="submission" date="2018-04" db="EMBL/GenBank/DDBJ databases">
        <authorList>
            <person name="Go L.Y."/>
            <person name="Mitchell J.A."/>
        </authorList>
    </citation>
    <scope>NUCLEOTIDE SEQUENCE [LARGE SCALE GENOMIC DNA]</scope>
</reference>
<proteinExistence type="predicted"/>
<organism evidence="1 2">
    <name type="scientific">Erwinia phage vB_EamM_Alexandra</name>
    <dbReference type="NCBI Taxonomy" id="2201424"/>
    <lineage>
        <taxon>Viruses</taxon>
        <taxon>Duplodnaviria</taxon>
        <taxon>Heunggongvirae</taxon>
        <taxon>Uroviricota</taxon>
        <taxon>Caudoviricetes</taxon>
        <taxon>Alexandravirus</taxon>
        <taxon>Alexandravirus alexandra</taxon>
    </lineage>
</organism>
<dbReference type="Proteomes" id="UP000251795">
    <property type="component" value="Segment"/>
</dbReference>